<evidence type="ECO:0000259" key="5">
    <source>
        <dbReference type="PROSITE" id="PS51379"/>
    </source>
</evidence>
<accession>A0ABV1DWV9</accession>
<name>A0ABV1DWV9_9FIRM</name>
<dbReference type="Pfam" id="PF03460">
    <property type="entry name" value="NIR_SIR_ferr"/>
    <property type="match status" value="1"/>
</dbReference>
<dbReference type="Gene3D" id="3.30.70.20">
    <property type="match status" value="1"/>
</dbReference>
<evidence type="ECO:0000313" key="7">
    <source>
        <dbReference type="Proteomes" id="UP001489509"/>
    </source>
</evidence>
<keyword evidence="2" id="KW-0479">Metal-binding</keyword>
<evidence type="ECO:0000256" key="2">
    <source>
        <dbReference type="ARBA" id="ARBA00022723"/>
    </source>
</evidence>
<dbReference type="InterPro" id="IPR045854">
    <property type="entry name" value="NO2/SO3_Rdtase_4Fe4S_sf"/>
</dbReference>
<dbReference type="PANTHER" id="PTHR11493">
    <property type="entry name" value="SULFITE REDUCTASE [NADPH] SUBUNIT BETA-RELATED"/>
    <property type="match status" value="1"/>
</dbReference>
<dbReference type="PROSITE" id="PS51379">
    <property type="entry name" value="4FE4S_FER_2"/>
    <property type="match status" value="2"/>
</dbReference>
<dbReference type="Pfam" id="PF00037">
    <property type="entry name" value="Fer4"/>
    <property type="match status" value="1"/>
</dbReference>
<gene>
    <name evidence="6" type="ORF">WMO26_01725</name>
</gene>
<dbReference type="SUPFAM" id="SSF56014">
    <property type="entry name" value="Nitrite and sulphite reductase 4Fe-4S domain-like"/>
    <property type="match status" value="1"/>
</dbReference>
<proteinExistence type="predicted"/>
<dbReference type="InterPro" id="IPR017900">
    <property type="entry name" value="4Fe4S_Fe_S_CS"/>
</dbReference>
<reference evidence="6 7" key="1">
    <citation type="submission" date="2024-03" db="EMBL/GenBank/DDBJ databases">
        <title>Human intestinal bacterial collection.</title>
        <authorList>
            <person name="Pauvert C."/>
            <person name="Hitch T.C.A."/>
            <person name="Clavel T."/>
        </authorList>
    </citation>
    <scope>NUCLEOTIDE SEQUENCE [LARGE SCALE GENOMIC DNA]</scope>
    <source>
        <strain evidence="6 7">CLA-JM-H44</strain>
    </source>
</reference>
<keyword evidence="4" id="KW-0411">Iron-sulfur</keyword>
<dbReference type="SUPFAM" id="SSF54862">
    <property type="entry name" value="4Fe-4S ferredoxins"/>
    <property type="match status" value="1"/>
</dbReference>
<dbReference type="EMBL" id="JBBMFD010000001">
    <property type="protein sequence ID" value="MEQ2439542.1"/>
    <property type="molecule type" value="Genomic_DNA"/>
</dbReference>
<dbReference type="Gene3D" id="3.30.70.3340">
    <property type="match status" value="1"/>
</dbReference>
<organism evidence="6 7">
    <name type="scientific">Solibaculum intestinale</name>
    <dbReference type="NCBI Taxonomy" id="3133165"/>
    <lineage>
        <taxon>Bacteria</taxon>
        <taxon>Bacillati</taxon>
        <taxon>Bacillota</taxon>
        <taxon>Clostridia</taxon>
        <taxon>Eubacteriales</taxon>
        <taxon>Oscillospiraceae</taxon>
        <taxon>Solibaculum</taxon>
    </lineage>
</organism>
<dbReference type="RefSeq" id="WP_349217800.1">
    <property type="nucleotide sequence ID" value="NZ_JBBMFD010000001.1"/>
</dbReference>
<keyword evidence="7" id="KW-1185">Reference proteome</keyword>
<dbReference type="Pfam" id="PF01077">
    <property type="entry name" value="NIR_SIR"/>
    <property type="match status" value="1"/>
</dbReference>
<dbReference type="Proteomes" id="UP001489509">
    <property type="component" value="Unassembled WGS sequence"/>
</dbReference>
<evidence type="ECO:0000256" key="1">
    <source>
        <dbReference type="ARBA" id="ARBA00022485"/>
    </source>
</evidence>
<dbReference type="InterPro" id="IPR036136">
    <property type="entry name" value="Nit/Sulf_reduc_fer-like_dom_sf"/>
</dbReference>
<sequence>MGVTAEQKKQVKGQGFLHNRGTDEFSARIITENGVLNAAQLKNISEVAEQFGNGKVTFTTRLTVEIPGIAYEDIEKVKAYVAKEQLETGGTGAKVRPVVACKGTTCVFGLIDTQGLAKEIHDRFYKGYGSVALPHKFKIAVGGCPNNCVKPDLNDVGIVGQRVPAINKSLCRGCKKCRPEAACPMDAMKVRDGVIHRDKSVCNNCGRCITTCPFGVMPDGTIGYKVYIGGRWGKKTRHGDMLKELFTKEEALDVVEKAILLFKDKGKPGERFGSMVERIGLEKVEKALLSDHLLKHKNEILGLSIEGVCR</sequence>
<dbReference type="PROSITE" id="PS00198">
    <property type="entry name" value="4FE4S_FER_1"/>
    <property type="match status" value="1"/>
</dbReference>
<comment type="caution">
    <text evidence="6">The sequence shown here is derived from an EMBL/GenBank/DDBJ whole genome shotgun (WGS) entry which is preliminary data.</text>
</comment>
<dbReference type="InterPro" id="IPR017896">
    <property type="entry name" value="4Fe4S_Fe-S-bd"/>
</dbReference>
<keyword evidence="3" id="KW-0408">Iron</keyword>
<evidence type="ECO:0000313" key="6">
    <source>
        <dbReference type="EMBL" id="MEQ2439542.1"/>
    </source>
</evidence>
<feature type="domain" description="4Fe-4S ferredoxin-type" evidence="5">
    <location>
        <begin position="195"/>
        <end position="222"/>
    </location>
</feature>
<evidence type="ECO:0000256" key="3">
    <source>
        <dbReference type="ARBA" id="ARBA00023004"/>
    </source>
</evidence>
<dbReference type="SUPFAM" id="SSF55124">
    <property type="entry name" value="Nitrite/Sulfite reductase N-terminal domain-like"/>
    <property type="match status" value="1"/>
</dbReference>
<feature type="domain" description="4Fe-4S ferredoxin-type" evidence="5">
    <location>
        <begin position="162"/>
        <end position="193"/>
    </location>
</feature>
<dbReference type="InterPro" id="IPR006067">
    <property type="entry name" value="NO2/SO3_Rdtase_4Fe4S_dom"/>
</dbReference>
<keyword evidence="1" id="KW-0004">4Fe-4S</keyword>
<protein>
    <submittedName>
        <fullName evidence="6">4Fe-4S binding protein</fullName>
    </submittedName>
</protein>
<evidence type="ECO:0000256" key="4">
    <source>
        <dbReference type="ARBA" id="ARBA00023014"/>
    </source>
</evidence>
<dbReference type="InterPro" id="IPR005117">
    <property type="entry name" value="NiRdtase/SiRdtase_haem-b_fer"/>
</dbReference>
<dbReference type="PANTHER" id="PTHR11493:SF54">
    <property type="entry name" value="ANAEROBIC SULFITE REDUCTASE SUBUNIT C"/>
    <property type="match status" value="1"/>
</dbReference>
<dbReference type="InterPro" id="IPR045169">
    <property type="entry name" value="NO2/SO3_Rdtase_4Fe4S_prot"/>
</dbReference>
<dbReference type="Gene3D" id="3.30.413.10">
    <property type="entry name" value="Sulfite Reductase Hemoprotein, domain 1"/>
    <property type="match status" value="1"/>
</dbReference>